<feature type="signal peptide" evidence="1">
    <location>
        <begin position="1"/>
        <end position="25"/>
    </location>
</feature>
<keyword evidence="3" id="KW-1185">Reference proteome</keyword>
<proteinExistence type="predicted"/>
<reference evidence="2 3" key="1">
    <citation type="submission" date="2016-10" db="EMBL/GenBank/DDBJ databases">
        <authorList>
            <person name="de Groot N.N."/>
        </authorList>
    </citation>
    <scope>NUCLEOTIDE SEQUENCE [LARGE SCALE GENOMIC DNA]</scope>
    <source>
        <strain evidence="2 3">DSM 44149</strain>
    </source>
</reference>
<protein>
    <recommendedName>
        <fullName evidence="4">Secreted protein</fullName>
    </recommendedName>
</protein>
<dbReference type="OrthoDB" id="3539734at2"/>
<name>A0A1G9RK66_ALLAB</name>
<dbReference type="RefSeq" id="WP_030433480.1">
    <property type="nucleotide sequence ID" value="NZ_JOEF01000044.1"/>
</dbReference>
<gene>
    <name evidence="2" type="ORF">SAMN04489726_0512</name>
</gene>
<evidence type="ECO:0000256" key="1">
    <source>
        <dbReference type="SAM" id="SignalP"/>
    </source>
</evidence>
<accession>A0A1G9RK66</accession>
<feature type="chain" id="PRO_5009245418" description="Secreted protein" evidence="1">
    <location>
        <begin position="26"/>
        <end position="108"/>
    </location>
</feature>
<dbReference type="Proteomes" id="UP000183376">
    <property type="component" value="Chromosome I"/>
</dbReference>
<sequence length="108" mass="11822">MRALSIGTVFAVALCAGPLATPARAERGTVLNCVNYSYSLGNISTTVYYHNHCDYQVRINITYTYGHGSNPKTASCMHPVPKKNKGKVKIPVRVLWIDGDSAVKNCDF</sequence>
<keyword evidence="1" id="KW-0732">Signal</keyword>
<evidence type="ECO:0000313" key="2">
    <source>
        <dbReference type="EMBL" id="SDM23551.1"/>
    </source>
</evidence>
<evidence type="ECO:0008006" key="4">
    <source>
        <dbReference type="Google" id="ProtNLM"/>
    </source>
</evidence>
<evidence type="ECO:0000313" key="3">
    <source>
        <dbReference type="Proteomes" id="UP000183376"/>
    </source>
</evidence>
<dbReference type="AlphaFoldDB" id="A0A1G9RK66"/>
<organism evidence="2 3">
    <name type="scientific">Allokutzneria albata</name>
    <name type="common">Kibdelosporangium albatum</name>
    <dbReference type="NCBI Taxonomy" id="211114"/>
    <lineage>
        <taxon>Bacteria</taxon>
        <taxon>Bacillati</taxon>
        <taxon>Actinomycetota</taxon>
        <taxon>Actinomycetes</taxon>
        <taxon>Pseudonocardiales</taxon>
        <taxon>Pseudonocardiaceae</taxon>
        <taxon>Allokutzneria</taxon>
    </lineage>
</organism>
<dbReference type="EMBL" id="LT629701">
    <property type="protein sequence ID" value="SDM23551.1"/>
    <property type="molecule type" value="Genomic_DNA"/>
</dbReference>